<dbReference type="EMBL" id="JAGYWB010000013">
    <property type="protein sequence ID" value="KAI0500209.1"/>
    <property type="molecule type" value="Genomic_DNA"/>
</dbReference>
<accession>A0A8T3AV64</accession>
<dbReference type="Proteomes" id="UP000829196">
    <property type="component" value="Unassembled WGS sequence"/>
</dbReference>
<proteinExistence type="predicted"/>
<dbReference type="InterPro" id="IPR057670">
    <property type="entry name" value="SH3_retrovirus"/>
</dbReference>
<dbReference type="AlphaFoldDB" id="A0A8T3AV64"/>
<evidence type="ECO:0000259" key="1">
    <source>
        <dbReference type="Pfam" id="PF25597"/>
    </source>
</evidence>
<dbReference type="OrthoDB" id="786856at2759"/>
<dbReference type="InterPro" id="IPR012337">
    <property type="entry name" value="RNaseH-like_sf"/>
</dbReference>
<protein>
    <recommendedName>
        <fullName evidence="1">Retroviral polymerase SH3-like domain-containing protein</fullName>
    </recommendedName>
</protein>
<dbReference type="Pfam" id="PF25597">
    <property type="entry name" value="SH3_retrovirus"/>
    <property type="match status" value="1"/>
</dbReference>
<comment type="caution">
    <text evidence="2">The sequence shown here is derived from an EMBL/GenBank/DDBJ whole genome shotgun (WGS) entry which is preliminary data.</text>
</comment>
<sequence>MVKRMNRTLVEKVRRMLSNAVLHRVCWVEAIDYTCHLVNRLPFIAIGKKTLKEMWSGHHVRDYENLRVFECPTYYHIQNDKFKPRVKKAIFIGFMRGVKGFKLYNPVEKKIVINMDVTFDERAC</sequence>
<evidence type="ECO:0000313" key="2">
    <source>
        <dbReference type="EMBL" id="KAI0500209.1"/>
    </source>
</evidence>
<evidence type="ECO:0000313" key="3">
    <source>
        <dbReference type="Proteomes" id="UP000829196"/>
    </source>
</evidence>
<gene>
    <name evidence="2" type="ORF">KFK09_018418</name>
</gene>
<dbReference type="SUPFAM" id="SSF53098">
    <property type="entry name" value="Ribonuclease H-like"/>
    <property type="match status" value="1"/>
</dbReference>
<keyword evidence="3" id="KW-1185">Reference proteome</keyword>
<dbReference type="PANTHER" id="PTHR42648:SF28">
    <property type="entry name" value="TRANSPOSON-ENCODED PROTEIN WITH RIBONUCLEASE H-LIKE AND RETROVIRUS ZINC FINGER-LIKE DOMAINS"/>
    <property type="match status" value="1"/>
</dbReference>
<organism evidence="2 3">
    <name type="scientific">Dendrobium nobile</name>
    <name type="common">Orchid</name>
    <dbReference type="NCBI Taxonomy" id="94219"/>
    <lineage>
        <taxon>Eukaryota</taxon>
        <taxon>Viridiplantae</taxon>
        <taxon>Streptophyta</taxon>
        <taxon>Embryophyta</taxon>
        <taxon>Tracheophyta</taxon>
        <taxon>Spermatophyta</taxon>
        <taxon>Magnoliopsida</taxon>
        <taxon>Liliopsida</taxon>
        <taxon>Asparagales</taxon>
        <taxon>Orchidaceae</taxon>
        <taxon>Epidendroideae</taxon>
        <taxon>Malaxideae</taxon>
        <taxon>Dendrobiinae</taxon>
        <taxon>Dendrobium</taxon>
    </lineage>
</organism>
<reference evidence="2" key="1">
    <citation type="journal article" date="2022" name="Front. Genet.">
        <title>Chromosome-Scale Assembly of the Dendrobium nobile Genome Provides Insights Into the Molecular Mechanism of the Biosynthesis of the Medicinal Active Ingredient of Dendrobium.</title>
        <authorList>
            <person name="Xu Q."/>
            <person name="Niu S.-C."/>
            <person name="Li K.-L."/>
            <person name="Zheng P.-J."/>
            <person name="Zhang X.-J."/>
            <person name="Jia Y."/>
            <person name="Liu Y."/>
            <person name="Niu Y.-X."/>
            <person name="Yu L.-H."/>
            <person name="Chen D.-F."/>
            <person name="Zhang G.-Q."/>
        </authorList>
    </citation>
    <scope>NUCLEOTIDE SEQUENCE</scope>
    <source>
        <tissue evidence="2">Leaf</tissue>
    </source>
</reference>
<dbReference type="InterPro" id="IPR039537">
    <property type="entry name" value="Retrotran_Ty1/copia-like"/>
</dbReference>
<name>A0A8T3AV64_DENNO</name>
<feature type="domain" description="Retroviral polymerase SH3-like" evidence="1">
    <location>
        <begin position="71"/>
        <end position="122"/>
    </location>
</feature>
<dbReference type="PANTHER" id="PTHR42648">
    <property type="entry name" value="TRANSPOSASE, PUTATIVE-RELATED"/>
    <property type="match status" value="1"/>
</dbReference>